<feature type="transmembrane region" description="Helical" evidence="8">
    <location>
        <begin position="260"/>
        <end position="281"/>
    </location>
</feature>
<comment type="subcellular location">
    <subcellularLocation>
        <location evidence="1">Cell membrane</location>
        <topology evidence="1">Multi-pass membrane protein</topology>
    </subcellularLocation>
</comment>
<gene>
    <name evidence="10" type="ORF">CUN60_02175</name>
</gene>
<dbReference type="Pfam" id="PF00854">
    <property type="entry name" value="PTR2"/>
    <property type="match status" value="1"/>
</dbReference>
<protein>
    <recommendedName>
        <fullName evidence="9">Major facilitator superfamily (MFS) profile domain-containing protein</fullName>
    </recommendedName>
</protein>
<dbReference type="GO" id="GO:0005886">
    <property type="term" value="C:plasma membrane"/>
    <property type="evidence" value="ECO:0007669"/>
    <property type="project" value="UniProtKB-SubCell"/>
</dbReference>
<evidence type="ECO:0000313" key="10">
    <source>
        <dbReference type="EMBL" id="AUR51156.1"/>
    </source>
</evidence>
<feature type="transmembrane region" description="Helical" evidence="8">
    <location>
        <begin position="165"/>
        <end position="185"/>
    </location>
</feature>
<evidence type="ECO:0000256" key="5">
    <source>
        <dbReference type="ARBA" id="ARBA00022856"/>
    </source>
</evidence>
<dbReference type="OrthoDB" id="9772725at2"/>
<dbReference type="KEGG" id="nba:CUN60_02175"/>
<dbReference type="InterPro" id="IPR020846">
    <property type="entry name" value="MFS_dom"/>
</dbReference>
<dbReference type="PANTHER" id="PTHR23517">
    <property type="entry name" value="RESISTANCE PROTEIN MDTM, PUTATIVE-RELATED-RELATED"/>
    <property type="match status" value="1"/>
</dbReference>
<name>A0A2I7N3W2_9NEIS</name>
<feature type="transmembrane region" description="Helical" evidence="8">
    <location>
        <begin position="206"/>
        <end position="225"/>
    </location>
</feature>
<keyword evidence="5" id="KW-0653">Protein transport</keyword>
<feature type="domain" description="Major facilitator superfamily (MFS) profile" evidence="9">
    <location>
        <begin position="9"/>
        <end position="466"/>
    </location>
</feature>
<feature type="transmembrane region" description="Helical" evidence="8">
    <location>
        <begin position="12"/>
        <end position="35"/>
    </location>
</feature>
<keyword evidence="5" id="KW-0571">Peptide transport</keyword>
<dbReference type="SUPFAM" id="SSF103473">
    <property type="entry name" value="MFS general substrate transporter"/>
    <property type="match status" value="1"/>
</dbReference>
<organism evidence="10 11">
    <name type="scientific">Aquella oligotrophica</name>
    <dbReference type="NCBI Taxonomy" id="2067065"/>
    <lineage>
        <taxon>Bacteria</taxon>
        <taxon>Pseudomonadati</taxon>
        <taxon>Pseudomonadota</taxon>
        <taxon>Betaproteobacteria</taxon>
        <taxon>Neisseriales</taxon>
        <taxon>Neisseriaceae</taxon>
        <taxon>Aquella</taxon>
    </lineage>
</organism>
<dbReference type="InterPro" id="IPR005279">
    <property type="entry name" value="Dipep/tripep_permease"/>
</dbReference>
<reference evidence="11" key="1">
    <citation type="submission" date="2017-11" db="EMBL/GenBank/DDBJ databases">
        <authorList>
            <person name="Chan K.G."/>
            <person name="Lee L.S."/>
        </authorList>
    </citation>
    <scope>NUCLEOTIDE SEQUENCE [LARGE SCALE GENOMIC DNA]</scope>
    <source>
        <strain evidence="11">DSM 100970</strain>
    </source>
</reference>
<dbReference type="Proteomes" id="UP000236655">
    <property type="component" value="Chromosome"/>
</dbReference>
<dbReference type="CDD" id="cd17346">
    <property type="entry name" value="MFS_DtpA_like"/>
    <property type="match status" value="1"/>
</dbReference>
<dbReference type="InterPro" id="IPR050171">
    <property type="entry name" value="MFS_Transporters"/>
</dbReference>
<keyword evidence="2" id="KW-0813">Transport</keyword>
<proteinExistence type="predicted"/>
<evidence type="ECO:0000256" key="1">
    <source>
        <dbReference type="ARBA" id="ARBA00004651"/>
    </source>
</evidence>
<keyword evidence="4 8" id="KW-0812">Transmembrane</keyword>
<evidence type="ECO:0000256" key="8">
    <source>
        <dbReference type="SAM" id="Phobius"/>
    </source>
</evidence>
<dbReference type="GO" id="GO:1904680">
    <property type="term" value="F:peptide transmembrane transporter activity"/>
    <property type="evidence" value="ECO:0007669"/>
    <property type="project" value="InterPro"/>
</dbReference>
<accession>A0A2I7N3W2</accession>
<feature type="transmembrane region" description="Helical" evidence="8">
    <location>
        <begin position="301"/>
        <end position="322"/>
    </location>
</feature>
<sequence length="475" mass="52398">MLNQSQPKGFSIFFLTEMWERYGFYVLQSLLVFYATQKLNLDDSATYAMVGSFTALAYINSIFGGIIADKYFGYDKAILVGAATLCIGYLLLTLAVSVNIFVLGLATVTMGTGLLKPNISSMLSLLYKETPEKKEMGYTLFYVGIYFGAIGGSFLGGFIKTYLGWHAVFASAAIGLATAFITFKVGKAKFNLYDIREIRHSRIDNIKAFIAIFALIAIAFVGIYNDSIAEWLFVIIAILSAAFILSNIKIHTGVERKKLIAFAILVLFSILYWAVYFQQFFSVSLCTARVTHLTLPESSLTAFESLGVILFGPLVNMFWLFLQKRDNDFSIPAKFSLSFLFNGISFFILVLGLYYAQNHGVKLNQLFIIMSYLIIALGELFISPIGLAMVSTLVPQRLNGAMMGIFLMSIGFGGKLAGYLAQSAVYDSGNATLSTLQGVYRSSFETYAAFSFGIFILCIVAIKPIKKLIAGKNCD</sequence>
<dbReference type="NCBIfam" id="TIGR00924">
    <property type="entry name" value="yjdL_sub1_fam"/>
    <property type="match status" value="1"/>
</dbReference>
<dbReference type="EMBL" id="CP024847">
    <property type="protein sequence ID" value="AUR51156.1"/>
    <property type="molecule type" value="Genomic_DNA"/>
</dbReference>
<feature type="transmembrane region" description="Helical" evidence="8">
    <location>
        <begin position="402"/>
        <end position="424"/>
    </location>
</feature>
<evidence type="ECO:0000313" key="11">
    <source>
        <dbReference type="Proteomes" id="UP000236655"/>
    </source>
</evidence>
<keyword evidence="3" id="KW-1003">Cell membrane</keyword>
<dbReference type="InterPro" id="IPR036259">
    <property type="entry name" value="MFS_trans_sf"/>
</dbReference>
<keyword evidence="11" id="KW-1185">Reference proteome</keyword>
<dbReference type="RefSeq" id="WP_102950456.1">
    <property type="nucleotide sequence ID" value="NZ_CP024847.1"/>
</dbReference>
<feature type="transmembrane region" description="Helical" evidence="8">
    <location>
        <begin position="367"/>
        <end position="390"/>
    </location>
</feature>
<keyword evidence="7 8" id="KW-0472">Membrane</keyword>
<feature type="transmembrane region" description="Helical" evidence="8">
    <location>
        <begin position="444"/>
        <end position="462"/>
    </location>
</feature>
<evidence type="ECO:0000256" key="6">
    <source>
        <dbReference type="ARBA" id="ARBA00022989"/>
    </source>
</evidence>
<feature type="transmembrane region" description="Helical" evidence="8">
    <location>
        <begin position="74"/>
        <end position="92"/>
    </location>
</feature>
<dbReference type="PROSITE" id="PS50850">
    <property type="entry name" value="MFS"/>
    <property type="match status" value="1"/>
</dbReference>
<dbReference type="InterPro" id="IPR000109">
    <property type="entry name" value="POT_fam"/>
</dbReference>
<evidence type="ECO:0000256" key="7">
    <source>
        <dbReference type="ARBA" id="ARBA00023136"/>
    </source>
</evidence>
<evidence type="ECO:0000256" key="2">
    <source>
        <dbReference type="ARBA" id="ARBA00022448"/>
    </source>
</evidence>
<keyword evidence="6 8" id="KW-1133">Transmembrane helix</keyword>
<feature type="transmembrane region" description="Helical" evidence="8">
    <location>
        <begin position="231"/>
        <end position="248"/>
    </location>
</feature>
<dbReference type="PANTHER" id="PTHR23517:SF15">
    <property type="entry name" value="PROTON-DEPENDENT OLIGOPEPTIDE FAMILY TRANSPORT PROTEIN"/>
    <property type="match status" value="1"/>
</dbReference>
<feature type="transmembrane region" description="Helical" evidence="8">
    <location>
        <begin position="47"/>
        <end position="67"/>
    </location>
</feature>
<feature type="transmembrane region" description="Helical" evidence="8">
    <location>
        <begin position="136"/>
        <end position="159"/>
    </location>
</feature>
<dbReference type="GO" id="GO:0015833">
    <property type="term" value="P:peptide transport"/>
    <property type="evidence" value="ECO:0007669"/>
    <property type="project" value="UniProtKB-KW"/>
</dbReference>
<evidence type="ECO:0000256" key="3">
    <source>
        <dbReference type="ARBA" id="ARBA00022475"/>
    </source>
</evidence>
<evidence type="ECO:0000259" key="9">
    <source>
        <dbReference type="PROSITE" id="PS50850"/>
    </source>
</evidence>
<dbReference type="AlphaFoldDB" id="A0A2I7N3W2"/>
<feature type="transmembrane region" description="Helical" evidence="8">
    <location>
        <begin position="334"/>
        <end position="355"/>
    </location>
</feature>
<dbReference type="Gene3D" id="1.20.1250.20">
    <property type="entry name" value="MFS general substrate transporter like domains"/>
    <property type="match status" value="1"/>
</dbReference>
<evidence type="ECO:0000256" key="4">
    <source>
        <dbReference type="ARBA" id="ARBA00022692"/>
    </source>
</evidence>